<protein>
    <submittedName>
        <fullName evidence="8">Transcription factor bHLH95-like</fullName>
    </submittedName>
</protein>
<dbReference type="PANTHER" id="PTHR46772:SF8">
    <property type="entry name" value="TRANSCRIPTION FACTOR BHLH95"/>
    <property type="match status" value="1"/>
</dbReference>
<name>A0A6J1GLC9_CUCMO</name>
<keyword evidence="3" id="KW-0238">DNA-binding</keyword>
<proteinExistence type="predicted"/>
<keyword evidence="5" id="KW-0539">Nucleus</keyword>
<comment type="subcellular location">
    <subcellularLocation>
        <location evidence="1">Nucleus</location>
    </subcellularLocation>
</comment>
<evidence type="ECO:0000256" key="4">
    <source>
        <dbReference type="ARBA" id="ARBA00023163"/>
    </source>
</evidence>
<sequence length="278" mass="30872">MSSLHHLPWALLNSCSDIDHFPPPPTQSGKKRDAAAVAAERKSCGGAASAHDIHIWTERERRKKMRTMFANLHALLPHLPAKVDKSSLVDEAVNHIKTLQQTLQNLHKQKLERLNNDTNPSLSFSKIVHHPSARSSAAMTREAFLADQASSTNDMSSTLFPQLSTAAAAGDDVVSILPSPPSSFQTWLSSNLVLNVCGHHAHFCICSVKKPGLFPTLCYVLEKHQIHVVSAHVSSDYHRSFFMIHAHVNRVYDEFEAATVVEDTFKEAAREIIFWLSS</sequence>
<dbReference type="GO" id="GO:0009960">
    <property type="term" value="P:endosperm development"/>
    <property type="evidence" value="ECO:0007669"/>
    <property type="project" value="InterPro"/>
</dbReference>
<dbReference type="InterPro" id="IPR011598">
    <property type="entry name" value="bHLH_dom"/>
</dbReference>
<dbReference type="Gene3D" id="4.10.280.10">
    <property type="entry name" value="Helix-loop-helix DNA-binding domain"/>
    <property type="match status" value="1"/>
</dbReference>
<feature type="domain" description="BHLH" evidence="6">
    <location>
        <begin position="49"/>
        <end position="99"/>
    </location>
</feature>
<dbReference type="PANTHER" id="PTHR46772">
    <property type="entry name" value="BHLH DOMAIN-CONTAINING PROTEIN"/>
    <property type="match status" value="1"/>
</dbReference>
<dbReference type="InterPro" id="IPR044278">
    <property type="entry name" value="BHLH95-like"/>
</dbReference>
<dbReference type="GO" id="GO:0005634">
    <property type="term" value="C:nucleus"/>
    <property type="evidence" value="ECO:0007669"/>
    <property type="project" value="UniProtKB-SubCell"/>
</dbReference>
<dbReference type="CDD" id="cd11393">
    <property type="entry name" value="bHLH_AtbHLH_like"/>
    <property type="match status" value="1"/>
</dbReference>
<dbReference type="GO" id="GO:0003700">
    <property type="term" value="F:DNA-binding transcription factor activity"/>
    <property type="evidence" value="ECO:0007669"/>
    <property type="project" value="InterPro"/>
</dbReference>
<dbReference type="SUPFAM" id="SSF47459">
    <property type="entry name" value="HLH, helix-loop-helix DNA-binding domain"/>
    <property type="match status" value="1"/>
</dbReference>
<dbReference type="PROSITE" id="PS50888">
    <property type="entry name" value="BHLH"/>
    <property type="match status" value="1"/>
</dbReference>
<gene>
    <name evidence="8" type="primary">LOC111455384</name>
</gene>
<dbReference type="SMART" id="SM00353">
    <property type="entry name" value="HLH"/>
    <property type="match status" value="1"/>
</dbReference>
<keyword evidence="4" id="KW-0804">Transcription</keyword>
<evidence type="ECO:0000256" key="3">
    <source>
        <dbReference type="ARBA" id="ARBA00023125"/>
    </source>
</evidence>
<evidence type="ECO:0000313" key="8">
    <source>
        <dbReference type="RefSeq" id="XP_022952792.1"/>
    </source>
</evidence>
<accession>A0A6J1GLC9</accession>
<dbReference type="GO" id="GO:0003677">
    <property type="term" value="F:DNA binding"/>
    <property type="evidence" value="ECO:0007669"/>
    <property type="project" value="UniProtKB-KW"/>
</dbReference>
<evidence type="ECO:0000256" key="1">
    <source>
        <dbReference type="ARBA" id="ARBA00004123"/>
    </source>
</evidence>
<evidence type="ECO:0000256" key="5">
    <source>
        <dbReference type="ARBA" id="ARBA00023242"/>
    </source>
</evidence>
<dbReference type="KEGG" id="cmos:111455384"/>
<evidence type="ECO:0000256" key="2">
    <source>
        <dbReference type="ARBA" id="ARBA00023015"/>
    </source>
</evidence>
<evidence type="ECO:0000259" key="6">
    <source>
        <dbReference type="PROSITE" id="PS50888"/>
    </source>
</evidence>
<dbReference type="GeneID" id="111455384"/>
<evidence type="ECO:0000313" key="7">
    <source>
        <dbReference type="Proteomes" id="UP000504609"/>
    </source>
</evidence>
<organism evidence="7 8">
    <name type="scientific">Cucurbita moschata</name>
    <name type="common">Winter crookneck squash</name>
    <name type="synonym">Cucurbita pepo var. moschata</name>
    <dbReference type="NCBI Taxonomy" id="3662"/>
    <lineage>
        <taxon>Eukaryota</taxon>
        <taxon>Viridiplantae</taxon>
        <taxon>Streptophyta</taxon>
        <taxon>Embryophyta</taxon>
        <taxon>Tracheophyta</taxon>
        <taxon>Spermatophyta</taxon>
        <taxon>Magnoliopsida</taxon>
        <taxon>eudicotyledons</taxon>
        <taxon>Gunneridae</taxon>
        <taxon>Pentapetalae</taxon>
        <taxon>rosids</taxon>
        <taxon>fabids</taxon>
        <taxon>Cucurbitales</taxon>
        <taxon>Cucurbitaceae</taxon>
        <taxon>Cucurbiteae</taxon>
        <taxon>Cucurbita</taxon>
    </lineage>
</organism>
<dbReference type="Pfam" id="PF00010">
    <property type="entry name" value="HLH"/>
    <property type="match status" value="1"/>
</dbReference>
<dbReference type="RefSeq" id="XP_022952792.1">
    <property type="nucleotide sequence ID" value="XM_023097024.1"/>
</dbReference>
<keyword evidence="2" id="KW-0805">Transcription regulation</keyword>
<dbReference type="InterPro" id="IPR045239">
    <property type="entry name" value="bHLH95_bHLH"/>
</dbReference>
<dbReference type="GO" id="GO:0046983">
    <property type="term" value="F:protein dimerization activity"/>
    <property type="evidence" value="ECO:0007669"/>
    <property type="project" value="InterPro"/>
</dbReference>
<dbReference type="AlphaFoldDB" id="A0A6J1GLC9"/>
<keyword evidence="7" id="KW-1185">Reference proteome</keyword>
<dbReference type="Proteomes" id="UP000504609">
    <property type="component" value="Unplaced"/>
</dbReference>
<reference evidence="8" key="1">
    <citation type="submission" date="2025-08" db="UniProtKB">
        <authorList>
            <consortium name="RefSeq"/>
        </authorList>
    </citation>
    <scope>IDENTIFICATION</scope>
    <source>
        <tissue evidence="8">Young leaves</tissue>
    </source>
</reference>
<dbReference type="InterPro" id="IPR036638">
    <property type="entry name" value="HLH_DNA-bd_sf"/>
</dbReference>